<organism evidence="3 4">
    <name type="scientific">Leptothoe spongobia TAU-MAC 1115</name>
    <dbReference type="NCBI Taxonomy" id="1967444"/>
    <lineage>
        <taxon>Bacteria</taxon>
        <taxon>Bacillati</taxon>
        <taxon>Cyanobacteriota</taxon>
        <taxon>Cyanophyceae</taxon>
        <taxon>Nodosilineales</taxon>
        <taxon>Cymatolegaceae</taxon>
        <taxon>Leptothoe</taxon>
        <taxon>Leptothoe spongobia</taxon>
    </lineage>
</organism>
<feature type="compositionally biased region" description="Pro residues" evidence="1">
    <location>
        <begin position="214"/>
        <end position="238"/>
    </location>
</feature>
<dbReference type="NCBIfam" id="NF038127">
    <property type="entry name" value="FDP_fam"/>
    <property type="match status" value="1"/>
</dbReference>
<evidence type="ECO:0000256" key="1">
    <source>
        <dbReference type="SAM" id="MobiDB-lite"/>
    </source>
</evidence>
<evidence type="ECO:0000256" key="2">
    <source>
        <dbReference type="SAM" id="SignalP"/>
    </source>
</evidence>
<evidence type="ECO:0000313" key="3">
    <source>
        <dbReference type="EMBL" id="MBT9316513.1"/>
    </source>
</evidence>
<feature type="region of interest" description="Disordered" evidence="1">
    <location>
        <begin position="187"/>
        <end position="248"/>
    </location>
</feature>
<proteinExistence type="predicted"/>
<sequence length="267" mass="27846">MKPLSALMGVLTGAMVTTLGISGAAFAADFSLRGTFAQDADVQLFDFSLNTESTVTLRTYSYAGGTQADGTIVDAGGFDPVLTLFDGDGNKLFFNDDDNTNTVVADPTTGKAYDSFLEGVLAVGNYTLALTQYGNFSLGSTLADGFKFTGNFTGDTFSRCEAGSTFCDFTGNVRTNQWAFDAIGVLPLKEADEDKPKPKPEPKPEPGPIGNGNPPTPPTPTPPTPTPPTPTPPTPPIGNPTQVPEPTTTAAFLLAGIGAMVTSRRKS</sequence>
<keyword evidence="4" id="KW-1185">Reference proteome</keyword>
<keyword evidence="2" id="KW-0732">Signal</keyword>
<feature type="compositionally biased region" description="Basic and acidic residues" evidence="1">
    <location>
        <begin position="189"/>
        <end position="204"/>
    </location>
</feature>
<evidence type="ECO:0000313" key="4">
    <source>
        <dbReference type="Proteomes" id="UP000717364"/>
    </source>
</evidence>
<dbReference type="Gene3D" id="2.60.120.380">
    <property type="match status" value="1"/>
</dbReference>
<protein>
    <submittedName>
        <fullName evidence="3">PEP-CTERM sorting domain-containing protein</fullName>
    </submittedName>
</protein>
<dbReference type="Proteomes" id="UP000717364">
    <property type="component" value="Unassembled WGS sequence"/>
</dbReference>
<dbReference type="InterPro" id="IPR013424">
    <property type="entry name" value="Ice-binding_C"/>
</dbReference>
<dbReference type="RefSeq" id="WP_215609577.1">
    <property type="nucleotide sequence ID" value="NZ_JADOES010000027.1"/>
</dbReference>
<reference evidence="3" key="1">
    <citation type="submission" date="2020-11" db="EMBL/GenBank/DDBJ databases">
        <authorList>
            <person name="Konstantinou D."/>
            <person name="Gkelis S."/>
            <person name="Popin R."/>
            <person name="Fewer D."/>
            <person name="Sivonen K."/>
        </authorList>
    </citation>
    <scope>NUCLEOTIDE SEQUENCE</scope>
    <source>
        <strain evidence="3">TAU-MAC 1115</strain>
    </source>
</reference>
<dbReference type="NCBIfam" id="TIGR02595">
    <property type="entry name" value="PEP_CTERM"/>
    <property type="match status" value="1"/>
</dbReference>
<reference evidence="3" key="2">
    <citation type="journal article" date="2021" name="Mar. Drugs">
        <title>Genome Reduction and Secondary Metabolism of the Marine Sponge-Associated Cyanobacterium Leptothoe.</title>
        <authorList>
            <person name="Konstantinou D."/>
            <person name="Popin R.V."/>
            <person name="Fewer D.P."/>
            <person name="Sivonen K."/>
            <person name="Gkelis S."/>
        </authorList>
    </citation>
    <scope>NUCLEOTIDE SEQUENCE</scope>
    <source>
        <strain evidence="3">TAU-MAC 1115</strain>
    </source>
</reference>
<dbReference type="EMBL" id="JADOES010000027">
    <property type="protein sequence ID" value="MBT9316513.1"/>
    <property type="molecule type" value="Genomic_DNA"/>
</dbReference>
<comment type="caution">
    <text evidence="3">The sequence shown here is derived from an EMBL/GenBank/DDBJ whole genome shotgun (WGS) entry which is preliminary data.</text>
</comment>
<name>A0A947GK76_9CYAN</name>
<feature type="signal peptide" evidence="2">
    <location>
        <begin position="1"/>
        <end position="27"/>
    </location>
</feature>
<gene>
    <name evidence="3" type="ORF">IXB50_13870</name>
</gene>
<accession>A0A947GK76</accession>
<dbReference type="AlphaFoldDB" id="A0A947GK76"/>
<feature type="chain" id="PRO_5037232992" evidence="2">
    <location>
        <begin position="28"/>
        <end position="267"/>
    </location>
</feature>